<evidence type="ECO:0000313" key="2">
    <source>
        <dbReference type="Proteomes" id="UP000824001"/>
    </source>
</evidence>
<accession>A0A9D1FC08</accession>
<proteinExistence type="predicted"/>
<organism evidence="1 2">
    <name type="scientific">Candidatus Scatomorpha merdipullorum</name>
    <dbReference type="NCBI Taxonomy" id="2840927"/>
    <lineage>
        <taxon>Bacteria</taxon>
        <taxon>Bacillati</taxon>
        <taxon>Bacillota</taxon>
        <taxon>Clostridia</taxon>
        <taxon>Eubacteriales</taxon>
        <taxon>Candidatus Scatomorpha</taxon>
    </lineage>
</organism>
<dbReference type="InterPro" id="IPR025374">
    <property type="entry name" value="DUF4364"/>
</dbReference>
<evidence type="ECO:0000313" key="1">
    <source>
        <dbReference type="EMBL" id="HIS65989.1"/>
    </source>
</evidence>
<reference evidence="1" key="2">
    <citation type="journal article" date="2021" name="PeerJ">
        <title>Extensive microbial diversity within the chicken gut microbiome revealed by metagenomics and culture.</title>
        <authorList>
            <person name="Gilroy R."/>
            <person name="Ravi A."/>
            <person name="Getino M."/>
            <person name="Pursley I."/>
            <person name="Horton D.L."/>
            <person name="Alikhan N.F."/>
            <person name="Baker D."/>
            <person name="Gharbi K."/>
            <person name="Hall N."/>
            <person name="Watson M."/>
            <person name="Adriaenssens E.M."/>
            <person name="Foster-Nyarko E."/>
            <person name="Jarju S."/>
            <person name="Secka A."/>
            <person name="Antonio M."/>
            <person name="Oren A."/>
            <person name="Chaudhuri R.R."/>
            <person name="La Ragione R."/>
            <person name="Hildebrand F."/>
            <person name="Pallen M.J."/>
        </authorList>
    </citation>
    <scope>NUCLEOTIDE SEQUENCE</scope>
    <source>
        <strain evidence="1">ChiHjej10B9-9673</strain>
    </source>
</reference>
<dbReference type="Proteomes" id="UP000824001">
    <property type="component" value="Unassembled WGS sequence"/>
</dbReference>
<gene>
    <name evidence="1" type="ORF">IAC18_00365</name>
</gene>
<comment type="caution">
    <text evidence="1">The sequence shown here is derived from an EMBL/GenBank/DDBJ whole genome shotgun (WGS) entry which is preliminary data.</text>
</comment>
<dbReference type="EMBL" id="DVJK01000011">
    <property type="protein sequence ID" value="HIS65989.1"/>
    <property type="molecule type" value="Genomic_DNA"/>
</dbReference>
<protein>
    <submittedName>
        <fullName evidence="1">DUF4364 family protein</fullName>
    </submittedName>
</protein>
<dbReference type="AlphaFoldDB" id="A0A9D1FC08"/>
<reference evidence="1" key="1">
    <citation type="submission" date="2020-10" db="EMBL/GenBank/DDBJ databases">
        <authorList>
            <person name="Gilroy R."/>
        </authorList>
    </citation>
    <scope>NUCLEOTIDE SEQUENCE</scope>
    <source>
        <strain evidence="1">ChiHjej10B9-9673</strain>
    </source>
</reference>
<dbReference type="Pfam" id="PF14277">
    <property type="entry name" value="DUF4364"/>
    <property type="match status" value="1"/>
</dbReference>
<name>A0A9D1FC08_9FIRM</name>
<sequence>MESFGFIHGELDTKILILYVLRRLPRPVEAGTLSELCSFDSGVGWFDYADCLAGLVDTGHVEELPGERYVITDKGRTNGEAAETSLPYSVRMKASRLIEPIAEKMRRDAMIETSHEPSSGGGVTVRLRLSDGKGEIMSLGLLAPDEAAAEAMERAFRTDAEGIYQRIAEILNDGKTEE</sequence>